<protein>
    <submittedName>
        <fullName evidence="1">RCG43040</fullName>
    </submittedName>
</protein>
<name>A6IWR1_RAT</name>
<organism evidence="1 2">
    <name type="scientific">Rattus norvegicus</name>
    <name type="common">Rat</name>
    <dbReference type="NCBI Taxonomy" id="10116"/>
    <lineage>
        <taxon>Eukaryota</taxon>
        <taxon>Metazoa</taxon>
        <taxon>Chordata</taxon>
        <taxon>Craniata</taxon>
        <taxon>Vertebrata</taxon>
        <taxon>Euteleostomi</taxon>
        <taxon>Mammalia</taxon>
        <taxon>Eutheria</taxon>
        <taxon>Euarchontoglires</taxon>
        <taxon>Glires</taxon>
        <taxon>Rodentia</taxon>
        <taxon>Myomorpha</taxon>
        <taxon>Muroidea</taxon>
        <taxon>Muridae</taxon>
        <taxon>Murinae</taxon>
        <taxon>Rattus</taxon>
    </lineage>
</organism>
<proteinExistence type="predicted"/>
<dbReference type="EMBL" id="CH473970">
    <property type="protein sequence ID" value="EDM08811.1"/>
    <property type="molecule type" value="Genomic_DNA"/>
</dbReference>
<accession>A6IWR1</accession>
<dbReference type="Proteomes" id="UP000234681">
    <property type="component" value="Chromosome 16"/>
</dbReference>
<evidence type="ECO:0000313" key="1">
    <source>
        <dbReference type="EMBL" id="EDM08811.1"/>
    </source>
</evidence>
<evidence type="ECO:0000313" key="2">
    <source>
        <dbReference type="Proteomes" id="UP000234681"/>
    </source>
</evidence>
<gene>
    <name evidence="1" type="ORF">rCG_43040</name>
</gene>
<reference evidence="1 2" key="1">
    <citation type="submission" date="2005-09" db="EMBL/GenBank/DDBJ databases">
        <authorList>
            <person name="Mural R.J."/>
            <person name="Li P.W."/>
            <person name="Adams M.D."/>
            <person name="Amanatides P.G."/>
            <person name="Baden-Tillson H."/>
            <person name="Barnstead M."/>
            <person name="Chin S.H."/>
            <person name="Dew I."/>
            <person name="Evans C.A."/>
            <person name="Ferriera S."/>
            <person name="Flanigan M."/>
            <person name="Fosler C."/>
            <person name="Glodek A."/>
            <person name="Gu Z."/>
            <person name="Holt R.A."/>
            <person name="Jennings D."/>
            <person name="Kraft C.L."/>
            <person name="Lu F."/>
            <person name="Nguyen T."/>
            <person name="Nusskern D.R."/>
            <person name="Pfannkoch C.M."/>
            <person name="Sitter C."/>
            <person name="Sutton G.G."/>
            <person name="Venter J.C."/>
            <person name="Wang Z."/>
            <person name="Woodage T."/>
            <person name="Zheng X.H."/>
            <person name="Zhong F."/>
        </authorList>
    </citation>
    <scope>NUCLEOTIDE SEQUENCE [LARGE SCALE GENOMIC DNA]</scope>
    <source>
        <strain>BN</strain>
        <strain evidence="2">Sprague-Dawley</strain>
    </source>
</reference>
<sequence>MPHARVPWRGYTSPTLPPKLGSRADPSLTALHWACAVQMASCSLGVSGLHPSHILFTLEVPLGSLKWLLNSSSVHYVDKQLCTV</sequence>
<dbReference type="AlphaFoldDB" id="A6IWR1"/>